<name>A0A0E9XRU2_ANGAN</name>
<reference evidence="1" key="1">
    <citation type="submission" date="2014-11" db="EMBL/GenBank/DDBJ databases">
        <authorList>
            <person name="Amaro Gonzalez C."/>
        </authorList>
    </citation>
    <scope>NUCLEOTIDE SEQUENCE</scope>
</reference>
<accession>A0A0E9XRU2</accession>
<evidence type="ECO:0000313" key="1">
    <source>
        <dbReference type="EMBL" id="JAI04399.1"/>
    </source>
</evidence>
<dbReference type="AlphaFoldDB" id="A0A0E9XRU2"/>
<proteinExistence type="predicted"/>
<organism evidence="1">
    <name type="scientific">Anguilla anguilla</name>
    <name type="common">European freshwater eel</name>
    <name type="synonym">Muraena anguilla</name>
    <dbReference type="NCBI Taxonomy" id="7936"/>
    <lineage>
        <taxon>Eukaryota</taxon>
        <taxon>Metazoa</taxon>
        <taxon>Chordata</taxon>
        <taxon>Craniata</taxon>
        <taxon>Vertebrata</taxon>
        <taxon>Euteleostomi</taxon>
        <taxon>Actinopterygii</taxon>
        <taxon>Neopterygii</taxon>
        <taxon>Teleostei</taxon>
        <taxon>Anguilliformes</taxon>
        <taxon>Anguillidae</taxon>
        <taxon>Anguilla</taxon>
    </lineage>
</organism>
<protein>
    <submittedName>
        <fullName evidence="1">Uncharacterized protein</fullName>
    </submittedName>
</protein>
<reference evidence="1" key="2">
    <citation type="journal article" date="2015" name="Fish Shellfish Immunol.">
        <title>Early steps in the European eel (Anguilla anguilla)-Vibrio vulnificus interaction in the gills: Role of the RtxA13 toxin.</title>
        <authorList>
            <person name="Callol A."/>
            <person name="Pajuelo D."/>
            <person name="Ebbesson L."/>
            <person name="Teles M."/>
            <person name="MacKenzie S."/>
            <person name="Amaro C."/>
        </authorList>
    </citation>
    <scope>NUCLEOTIDE SEQUENCE</scope>
</reference>
<dbReference type="EMBL" id="GBXM01004179">
    <property type="protein sequence ID" value="JAI04399.1"/>
    <property type="molecule type" value="Transcribed_RNA"/>
</dbReference>
<sequence length="52" mass="5986">MLPLNQLVDMKTSSNEKADHVQPMIKIIAKTSEKKQEITLNKITLTFLKLNF</sequence>